<dbReference type="PANTHER" id="PTHR38926:SF5">
    <property type="entry name" value="F-BOX AND LEUCINE-RICH REPEAT PROTEIN 6"/>
    <property type="match status" value="1"/>
</dbReference>
<keyword evidence="2" id="KW-1185">Reference proteome</keyword>
<evidence type="ECO:0008006" key="3">
    <source>
        <dbReference type="Google" id="ProtNLM"/>
    </source>
</evidence>
<name>A0AAD6YXM8_9AGAR</name>
<accession>A0AAD6YXM8</accession>
<dbReference type="Proteomes" id="UP001218218">
    <property type="component" value="Unassembled WGS sequence"/>
</dbReference>
<dbReference type="AlphaFoldDB" id="A0AAD6YXM8"/>
<comment type="caution">
    <text evidence="1">The sequence shown here is derived from an EMBL/GenBank/DDBJ whole genome shotgun (WGS) entry which is preliminary data.</text>
</comment>
<reference evidence="1" key="1">
    <citation type="submission" date="2023-03" db="EMBL/GenBank/DDBJ databases">
        <title>Massive genome expansion in bonnet fungi (Mycena s.s.) driven by repeated elements and novel gene families across ecological guilds.</title>
        <authorList>
            <consortium name="Lawrence Berkeley National Laboratory"/>
            <person name="Harder C.B."/>
            <person name="Miyauchi S."/>
            <person name="Viragh M."/>
            <person name="Kuo A."/>
            <person name="Thoen E."/>
            <person name="Andreopoulos B."/>
            <person name="Lu D."/>
            <person name="Skrede I."/>
            <person name="Drula E."/>
            <person name="Henrissat B."/>
            <person name="Morin E."/>
            <person name="Kohler A."/>
            <person name="Barry K."/>
            <person name="LaButti K."/>
            <person name="Morin E."/>
            <person name="Salamov A."/>
            <person name="Lipzen A."/>
            <person name="Mereny Z."/>
            <person name="Hegedus B."/>
            <person name="Baldrian P."/>
            <person name="Stursova M."/>
            <person name="Weitz H."/>
            <person name="Taylor A."/>
            <person name="Grigoriev I.V."/>
            <person name="Nagy L.G."/>
            <person name="Martin F."/>
            <person name="Kauserud H."/>
        </authorList>
    </citation>
    <scope>NUCLEOTIDE SEQUENCE</scope>
    <source>
        <strain evidence="1">CBHHK002</strain>
    </source>
</reference>
<protein>
    <recommendedName>
        <fullName evidence="3">F-box domain-containing protein</fullName>
    </recommendedName>
</protein>
<dbReference type="Gene3D" id="3.80.10.10">
    <property type="entry name" value="Ribonuclease Inhibitor"/>
    <property type="match status" value="1"/>
</dbReference>
<proteinExistence type="predicted"/>
<sequence>MSAQVFPPNLGASYACGTRIGDYVSNIPPELLAAIFHTAQRPSAVDEQQPGEEDDEFAHRCGLQTQVEVLVSHVNVYWRNIALSTSILWRHIHIGQNESVEKIRAYLARSGPCTPLHFRLDLTRNIPALAEILDLVFEQLGRWERFTIHSNMETASVPVVSRLYDTAAPSLEQLGLCIHDVDSENLQRVRRGDFEQILTQGCPRLTVLRLRGLSMHFFRPPLTNITTLYLEQTRGLFMGYECFKHFLTAAPALAHLSIHDAIIDEGADFWPDNSVDCIPLPNLVSLRISIPGTLQHIFSDILISISAPELQSLVLKEVGQIHLDRFLQLPSASSKFPALRSLTFCDFDYQSPERLALMCAALPSITEFTCIHTTAYAPTILVMMAGKSTASVAGSPTGDPWPHLRTFSTNLDVDDLELTKEAVERRQRIGCPLWLLRISGIEEEDIDEDEEETWEWLGENLTVERFEAIERWPPGSDYDPDDTLFT</sequence>
<organism evidence="1 2">
    <name type="scientific">Mycena albidolilacea</name>
    <dbReference type="NCBI Taxonomy" id="1033008"/>
    <lineage>
        <taxon>Eukaryota</taxon>
        <taxon>Fungi</taxon>
        <taxon>Dikarya</taxon>
        <taxon>Basidiomycota</taxon>
        <taxon>Agaricomycotina</taxon>
        <taxon>Agaricomycetes</taxon>
        <taxon>Agaricomycetidae</taxon>
        <taxon>Agaricales</taxon>
        <taxon>Marasmiineae</taxon>
        <taxon>Mycenaceae</taxon>
        <taxon>Mycena</taxon>
    </lineage>
</organism>
<dbReference type="EMBL" id="JARIHO010000150">
    <property type="protein sequence ID" value="KAJ7300879.1"/>
    <property type="molecule type" value="Genomic_DNA"/>
</dbReference>
<dbReference type="SUPFAM" id="SSF52047">
    <property type="entry name" value="RNI-like"/>
    <property type="match status" value="1"/>
</dbReference>
<dbReference type="InterPro" id="IPR032675">
    <property type="entry name" value="LRR_dom_sf"/>
</dbReference>
<gene>
    <name evidence="1" type="ORF">DFH08DRAFT_127555</name>
</gene>
<evidence type="ECO:0000313" key="2">
    <source>
        <dbReference type="Proteomes" id="UP001218218"/>
    </source>
</evidence>
<dbReference type="PANTHER" id="PTHR38926">
    <property type="entry name" value="F-BOX DOMAIN CONTAINING PROTEIN, EXPRESSED"/>
    <property type="match status" value="1"/>
</dbReference>
<evidence type="ECO:0000313" key="1">
    <source>
        <dbReference type="EMBL" id="KAJ7300879.1"/>
    </source>
</evidence>